<dbReference type="EMBL" id="LFZN01000103">
    <property type="protein sequence ID" value="KXS98901.1"/>
    <property type="molecule type" value="Genomic_DNA"/>
</dbReference>
<evidence type="ECO:0000313" key="4">
    <source>
        <dbReference type="Proteomes" id="UP000070133"/>
    </source>
</evidence>
<accession>A0A139H8X4</accession>
<dbReference type="STRING" id="321146.A0A139H8X4"/>
<dbReference type="Proteomes" id="UP000070133">
    <property type="component" value="Unassembled WGS sequence"/>
</dbReference>
<dbReference type="PANTHER" id="PTHR36587">
    <property type="entry name" value="EXPRESSION SITE-ASSOCIATED GENE 3 (ESAG3)-LIKE PROTEIN"/>
    <property type="match status" value="1"/>
</dbReference>
<gene>
    <name evidence="3" type="ORF">AC578_7463</name>
</gene>
<evidence type="ECO:0000313" key="3">
    <source>
        <dbReference type="EMBL" id="KXS98901.1"/>
    </source>
</evidence>
<proteinExistence type="predicted"/>
<feature type="transmembrane region" description="Helical" evidence="2">
    <location>
        <begin position="60"/>
        <end position="80"/>
    </location>
</feature>
<comment type="caution">
    <text evidence="3">The sequence shown here is derived from an EMBL/GenBank/DDBJ whole genome shotgun (WGS) entry which is preliminary data.</text>
</comment>
<reference evidence="3 4" key="1">
    <citation type="submission" date="2015-07" db="EMBL/GenBank/DDBJ databases">
        <title>Comparative genomics of the Sigatoka disease complex on banana suggests a link between parallel evolutionary changes in Pseudocercospora fijiensis and Pseudocercospora eumusae and increased virulence on the banana host.</title>
        <authorList>
            <person name="Chang T.-C."/>
            <person name="Salvucci A."/>
            <person name="Crous P.W."/>
            <person name="Stergiopoulos I."/>
        </authorList>
    </citation>
    <scope>NUCLEOTIDE SEQUENCE [LARGE SCALE GENOMIC DNA]</scope>
    <source>
        <strain evidence="3 4">CBS 114824</strain>
    </source>
</reference>
<protein>
    <submittedName>
        <fullName evidence="3">Uncharacterized protein</fullName>
    </submittedName>
</protein>
<keyword evidence="2" id="KW-1133">Transmembrane helix</keyword>
<feature type="region of interest" description="Disordered" evidence="1">
    <location>
        <begin position="32"/>
        <end position="51"/>
    </location>
</feature>
<evidence type="ECO:0000256" key="2">
    <source>
        <dbReference type="SAM" id="Phobius"/>
    </source>
</evidence>
<evidence type="ECO:0000256" key="1">
    <source>
        <dbReference type="SAM" id="MobiDB-lite"/>
    </source>
</evidence>
<dbReference type="AlphaFoldDB" id="A0A139H8X4"/>
<dbReference type="OrthoDB" id="422736at2759"/>
<dbReference type="CDD" id="cd22997">
    <property type="entry name" value="GT_LH"/>
    <property type="match status" value="1"/>
</dbReference>
<keyword evidence="2" id="KW-0472">Membrane</keyword>
<keyword evidence="4" id="KW-1185">Reference proteome</keyword>
<name>A0A139H8X4_9PEZI</name>
<dbReference type="PANTHER" id="PTHR36587:SF2">
    <property type="entry name" value="EXPRESSION SITE-ASSOCIATED GENE 3 (ESAG3)-LIKE PROTEIN"/>
    <property type="match status" value="1"/>
</dbReference>
<sequence length="490" mass="56508">MADYVQRFTKSLTRRLQVRRVRFDEKNLKYDEKKHDLTPNHNQSRRQRHSHKTFLEKRPILAVLFTAATLFAILLLRSYLTVPVQQDEISSGAGQRYMQLVIPINRKSDVDLCKTILSAQVLNYPVPVIVPWGNSSDNTPVAKKKRMYNKVARIYAYLSTLPAEAEDAVTVLLDGPDTWFQLRPDMLLQAYYRVLRRQNRKLAKNFGDEIEQKVVFSAYHDCGSRNADEAVCQAVPDAPYEGGPRFLGHGAMVGQAKDIREIVRRALDKLELAPNAPPKLLPVYTEIFGEQESRRNRLQQSPTHNDLAAELGIGLDYYNELGLSVSAETVPKWETPRKLLRELEATMPPYWTVSGREPDLPHDTPWADVKLLTGYNDSLPAMIHHWPTVAFGGKDATGNRKTWWSDLWLTEHARALFTASERLPSTVVAQVHDDKGEELLFWNRQPNHNRMGAWTPDWKFSYWSDMCGRDEQWMEVFRDEAGPWKRTDFF</sequence>
<keyword evidence="2" id="KW-0812">Transmembrane</keyword>
<organism evidence="3 4">
    <name type="scientific">Pseudocercospora eumusae</name>
    <dbReference type="NCBI Taxonomy" id="321146"/>
    <lineage>
        <taxon>Eukaryota</taxon>
        <taxon>Fungi</taxon>
        <taxon>Dikarya</taxon>
        <taxon>Ascomycota</taxon>
        <taxon>Pezizomycotina</taxon>
        <taxon>Dothideomycetes</taxon>
        <taxon>Dothideomycetidae</taxon>
        <taxon>Mycosphaerellales</taxon>
        <taxon>Mycosphaerellaceae</taxon>
        <taxon>Pseudocercospora</taxon>
    </lineage>
</organism>